<sequence>MKTLLKYSSDFDQLSAQENRDLAKAVKSVEKFIESSSKISDVDFATRDAHSKTYATAHGSLILSENLPDFITEIFDQKEYDLIARFSNANLIINKKGRDAPIYGFSLKITGVNGQDANFPLVNFPLFPTNSPSVFLNFFRSVNNFLVTKQDNFVVSALDLPSLIKNSFPLLKSSLSLTLLKKIAQFLPKRNDFFFSFKYEGIGCYRLGNHIMKIGLKPLRNLAEIGKRETQKESITEFLSLQDSTFIVTIQMCENLKDQPVNDLMKTWKNALEYQLGKITILQDSMLDSKSKEVEYLNFNPFENAVSLQPVGKIQQIRKKIYEASSETRNRLNGEK</sequence>
<dbReference type="EMBL" id="LR134441">
    <property type="protein sequence ID" value="VEH96849.1"/>
    <property type="molecule type" value="Genomic_DNA"/>
</dbReference>
<evidence type="ECO:0000313" key="2">
    <source>
        <dbReference type="EMBL" id="VEH96849.1"/>
    </source>
</evidence>
<dbReference type="InterPro" id="IPR020835">
    <property type="entry name" value="Catalase_sf"/>
</dbReference>
<reference evidence="1 3" key="1">
    <citation type="submission" date="2014-07" db="EMBL/GenBank/DDBJ databases">
        <authorList>
            <person name="Pisani N.G."/>
            <person name="Newman J.D."/>
        </authorList>
    </citation>
    <scope>NUCLEOTIDE SEQUENCE [LARGE SCALE GENOMIC DNA]</scope>
    <source>
        <strain evidence="1 3">LMG 24720</strain>
    </source>
</reference>
<dbReference type="RefSeq" id="WP_034720958.1">
    <property type="nucleotide sequence ID" value="NZ_FOIX01000003.1"/>
</dbReference>
<dbReference type="KEGG" id="cant:NCTC13489_00619"/>
<protein>
    <submittedName>
        <fullName evidence="2">Catalase</fullName>
    </submittedName>
</protein>
<evidence type="ECO:0000313" key="1">
    <source>
        <dbReference type="EMBL" id="KEY19655.1"/>
    </source>
</evidence>
<gene>
    <name evidence="1" type="ORF">HY04_14805</name>
    <name evidence="2" type="ORF">NCTC13489_00619</name>
</gene>
<dbReference type="Proteomes" id="UP000028349">
    <property type="component" value="Unassembled WGS sequence"/>
</dbReference>
<reference evidence="2 4" key="2">
    <citation type="submission" date="2018-12" db="EMBL/GenBank/DDBJ databases">
        <authorList>
            <consortium name="Pathogen Informatics"/>
        </authorList>
    </citation>
    <scope>NUCLEOTIDE SEQUENCE [LARGE SCALE GENOMIC DNA]</scope>
    <source>
        <strain evidence="2 4">NCTC13489</strain>
    </source>
</reference>
<evidence type="ECO:0000313" key="4">
    <source>
        <dbReference type="Proteomes" id="UP000270036"/>
    </source>
</evidence>
<dbReference type="GO" id="GO:0020037">
    <property type="term" value="F:heme binding"/>
    <property type="evidence" value="ECO:0007669"/>
    <property type="project" value="InterPro"/>
</dbReference>
<dbReference type="Gene3D" id="2.40.180.10">
    <property type="entry name" value="Catalase core domain"/>
    <property type="match status" value="1"/>
</dbReference>
<dbReference type="STRING" id="266748.HY04_14805"/>
<dbReference type="OrthoDB" id="1273666at2"/>
<name>A0A448NNV1_9FLAO</name>
<dbReference type="Proteomes" id="UP000270036">
    <property type="component" value="Chromosome"/>
</dbReference>
<organism evidence="2 4">
    <name type="scientific">Kaistella antarctica</name>
    <dbReference type="NCBI Taxonomy" id="266748"/>
    <lineage>
        <taxon>Bacteria</taxon>
        <taxon>Pseudomonadati</taxon>
        <taxon>Bacteroidota</taxon>
        <taxon>Flavobacteriia</taxon>
        <taxon>Flavobacteriales</taxon>
        <taxon>Weeksellaceae</taxon>
        <taxon>Chryseobacterium group</taxon>
        <taxon>Kaistella</taxon>
    </lineage>
</organism>
<dbReference type="EMBL" id="JPEP01000002">
    <property type="protein sequence ID" value="KEY19655.1"/>
    <property type="molecule type" value="Genomic_DNA"/>
</dbReference>
<accession>A0A448NNV1</accession>
<proteinExistence type="predicted"/>
<dbReference type="AlphaFoldDB" id="A0A448NNV1"/>
<evidence type="ECO:0000313" key="3">
    <source>
        <dbReference type="Proteomes" id="UP000028349"/>
    </source>
</evidence>
<keyword evidence="3" id="KW-1185">Reference proteome</keyword>
<dbReference type="SUPFAM" id="SSF56634">
    <property type="entry name" value="Heme-dependent catalase-like"/>
    <property type="match status" value="1"/>
</dbReference>